<feature type="domain" description="Methyltransferase" evidence="1">
    <location>
        <begin position="152"/>
        <end position="275"/>
    </location>
</feature>
<proteinExistence type="predicted"/>
<organism evidence="2 3">
    <name type="scientific">Shewanella algae</name>
    <dbReference type="NCBI Taxonomy" id="38313"/>
    <lineage>
        <taxon>Bacteria</taxon>
        <taxon>Pseudomonadati</taxon>
        <taxon>Pseudomonadota</taxon>
        <taxon>Gammaproteobacteria</taxon>
        <taxon>Alteromonadales</taxon>
        <taxon>Shewanellaceae</taxon>
        <taxon>Shewanella</taxon>
    </lineage>
</organism>
<accession>A0A380C6U0</accession>
<gene>
    <name evidence="2" type="ORF">NCTC10738_04474</name>
</gene>
<dbReference type="InterPro" id="IPR025714">
    <property type="entry name" value="Methyltranfer_dom"/>
</dbReference>
<evidence type="ECO:0000313" key="3">
    <source>
        <dbReference type="Proteomes" id="UP000254069"/>
    </source>
</evidence>
<protein>
    <recommendedName>
        <fullName evidence="1">Methyltransferase domain-containing protein</fullName>
    </recommendedName>
</protein>
<dbReference type="Pfam" id="PF13679">
    <property type="entry name" value="Methyltransf_32"/>
    <property type="match status" value="1"/>
</dbReference>
<name>A0A380C6U0_9GAMM</name>
<dbReference type="PANTHER" id="PTHR13369">
    <property type="match status" value="1"/>
</dbReference>
<dbReference type="RefSeq" id="WP_115390579.1">
    <property type="nucleotide sequence ID" value="NZ_JADZHC010000041.1"/>
</dbReference>
<sequence>MCDCQQNSPRQAEPVAGRVETRLTAVDCSLPEVKAELRQLSQLLLSSRALWSVRSFEHHKLPWQQRFAKLAAALWAIDDDALETVDASQSLLLATLWPALVADLSEQELAALWDKRHFAWHLFDYPAPKQDNGQPKLCASTEARLSAGIKGRKWQQISRFANTIATHNNPFPLLEWCAGKGHLGRLLSALSGKAVLSLEWQASLCEAGELAAKKRNLPQQFVCADAFAAEPCYLKPKQHAIALHACGELHLTLLRRAVARGTAVVSVSPCCYHLLPSGDITPLSQSAQEQALRLDKAALQLPLNHSVIANQKARADRIKEVSWRLGFDSLQRELRAQDTYLPLPAVRQSQLSGSFKDFCLWAAAQKGVLLPQAVDFAAYQRLGEQRRRLTARIDLAAHLFRPVIERYLLLDRVCFLLEAGYRVQLGAFCEQATTPRNALIHAWLPGSR</sequence>
<evidence type="ECO:0000313" key="2">
    <source>
        <dbReference type="EMBL" id="SUJ12903.1"/>
    </source>
</evidence>
<dbReference type="EMBL" id="UGYO01000002">
    <property type="protein sequence ID" value="SUJ12903.1"/>
    <property type="molecule type" value="Genomic_DNA"/>
</dbReference>
<dbReference type="AlphaFoldDB" id="A0A380C6U0"/>
<dbReference type="PANTHER" id="PTHR13369:SF0">
    <property type="entry name" value="GLUTATHIONE S-TRANSFERASE C-TERMINAL DOMAIN-CONTAINING PROTEIN"/>
    <property type="match status" value="1"/>
</dbReference>
<dbReference type="InterPro" id="IPR029063">
    <property type="entry name" value="SAM-dependent_MTases_sf"/>
</dbReference>
<dbReference type="SUPFAM" id="SSF53335">
    <property type="entry name" value="S-adenosyl-L-methionine-dependent methyltransferases"/>
    <property type="match status" value="1"/>
</dbReference>
<reference evidence="2 3" key="1">
    <citation type="submission" date="2018-06" db="EMBL/GenBank/DDBJ databases">
        <authorList>
            <consortium name="Pathogen Informatics"/>
            <person name="Doyle S."/>
        </authorList>
    </citation>
    <scope>NUCLEOTIDE SEQUENCE [LARGE SCALE GENOMIC DNA]</scope>
    <source>
        <strain evidence="2 3">NCTC10738</strain>
    </source>
</reference>
<dbReference type="Proteomes" id="UP000254069">
    <property type="component" value="Unassembled WGS sequence"/>
</dbReference>
<evidence type="ECO:0000259" key="1">
    <source>
        <dbReference type="Pfam" id="PF13679"/>
    </source>
</evidence>
<keyword evidence="3" id="KW-1185">Reference proteome</keyword>